<dbReference type="AlphaFoldDB" id="A0A7M7J257"/>
<evidence type="ECO:0000313" key="3">
    <source>
        <dbReference type="Proteomes" id="UP000594260"/>
    </source>
</evidence>
<keyword evidence="1" id="KW-0732">Signal</keyword>
<evidence type="ECO:0000256" key="1">
    <source>
        <dbReference type="SAM" id="SignalP"/>
    </source>
</evidence>
<name>A0A7M7J257_VARDE</name>
<feature type="signal peptide" evidence="1">
    <location>
        <begin position="1"/>
        <end position="24"/>
    </location>
</feature>
<dbReference type="Proteomes" id="UP000594260">
    <property type="component" value="Unplaced"/>
</dbReference>
<dbReference type="RefSeq" id="XP_022645710.1">
    <property type="nucleotide sequence ID" value="XM_022789975.1"/>
</dbReference>
<dbReference type="KEGG" id="vde:111243819"/>
<feature type="chain" id="PRO_5029610191" evidence="1">
    <location>
        <begin position="25"/>
        <end position="244"/>
    </location>
</feature>
<protein>
    <submittedName>
        <fullName evidence="2">Uncharacterized protein</fullName>
    </submittedName>
</protein>
<accession>A0A7M7J257</accession>
<dbReference type="OrthoDB" id="6507988at2759"/>
<evidence type="ECO:0000313" key="2">
    <source>
        <dbReference type="EnsemblMetazoa" id="XP_022645710"/>
    </source>
</evidence>
<keyword evidence="3" id="KW-1185">Reference proteome</keyword>
<sequence length="244" mass="27093">MGTVLKCVYGVFFGVFILTHHSIASTKSSDNKAKIPRIDLIDKAVLALKSAFLRALKQCDSSCRADRNAKRVDGDMEEATTQEALELIAKLKSGQNVDLGIVSAWLEQAGDIQRNYFNSVFRYHKDGDVKDALFYLDIGEPHKAAKELLSNQRVLTQIVADCSTFLETAQGGRGGIPFKLLYQLTDLTPYHIFFGCLHSTTGRNKEPACATVMKSAFEASFIELQDTLSKFFTTEMSEEDLLGF</sequence>
<organism evidence="2 3">
    <name type="scientific">Varroa destructor</name>
    <name type="common">Honeybee mite</name>
    <dbReference type="NCBI Taxonomy" id="109461"/>
    <lineage>
        <taxon>Eukaryota</taxon>
        <taxon>Metazoa</taxon>
        <taxon>Ecdysozoa</taxon>
        <taxon>Arthropoda</taxon>
        <taxon>Chelicerata</taxon>
        <taxon>Arachnida</taxon>
        <taxon>Acari</taxon>
        <taxon>Parasitiformes</taxon>
        <taxon>Mesostigmata</taxon>
        <taxon>Gamasina</taxon>
        <taxon>Dermanyssoidea</taxon>
        <taxon>Varroidae</taxon>
        <taxon>Varroa</taxon>
    </lineage>
</organism>
<dbReference type="GeneID" id="111243819"/>
<dbReference type="InParanoid" id="A0A7M7J257"/>
<reference evidence="2" key="1">
    <citation type="submission" date="2021-01" db="UniProtKB">
        <authorList>
            <consortium name="EnsemblMetazoa"/>
        </authorList>
    </citation>
    <scope>IDENTIFICATION</scope>
</reference>
<proteinExistence type="predicted"/>
<dbReference type="EnsemblMetazoa" id="XM_022789975">
    <property type="protein sequence ID" value="XP_022645710"/>
    <property type="gene ID" value="LOC111243819"/>
</dbReference>